<dbReference type="Proteomes" id="UP000248795">
    <property type="component" value="Unassembled WGS sequence"/>
</dbReference>
<dbReference type="PANTHER" id="PTHR43413">
    <property type="entry name" value="TRANSCRIPTIONAL REGULATOR, ASNC FAMILY"/>
    <property type="match status" value="1"/>
</dbReference>
<dbReference type="Pfam" id="PF17805">
    <property type="entry name" value="AsnC_trans_reg2"/>
    <property type="match status" value="2"/>
</dbReference>
<dbReference type="InterPro" id="IPR040523">
    <property type="entry name" value="AsnC_trans_reg2"/>
</dbReference>
<dbReference type="RefSeq" id="WP_111197012.1">
    <property type="nucleotide sequence ID" value="NZ_QKVK01000002.1"/>
</dbReference>
<evidence type="ECO:0000256" key="5">
    <source>
        <dbReference type="ARBA" id="ARBA00048470"/>
    </source>
</evidence>
<dbReference type="GO" id="GO:0016829">
    <property type="term" value="F:lyase activity"/>
    <property type="evidence" value="ECO:0007669"/>
    <property type="project" value="UniProtKB-KW"/>
</dbReference>
<evidence type="ECO:0000259" key="7">
    <source>
        <dbReference type="Pfam" id="PF22451"/>
    </source>
</evidence>
<dbReference type="Pfam" id="PF22451">
    <property type="entry name" value="NirdL-like_HTH"/>
    <property type="match status" value="2"/>
</dbReference>
<evidence type="ECO:0000256" key="1">
    <source>
        <dbReference type="ARBA" id="ARBA00023239"/>
    </source>
</evidence>
<keyword evidence="1" id="KW-0456">Lyase</keyword>
<comment type="pathway">
    <text evidence="2">Porphyrin-containing compound metabolism.</text>
</comment>
<evidence type="ECO:0000313" key="8">
    <source>
        <dbReference type="EMBL" id="PZF78076.1"/>
    </source>
</evidence>
<reference evidence="9" key="1">
    <citation type="submission" date="2018-06" db="EMBL/GenBank/DDBJ databases">
        <title>Aestuariibacter litoralis strain KCTC 52945T.</title>
        <authorList>
            <person name="Li X."/>
            <person name="Salam N."/>
            <person name="Li J.-L."/>
            <person name="Chen Y.-M."/>
            <person name="Yang Z.-W."/>
            <person name="Zhang L.-Y."/>
            <person name="Han M.-X."/>
            <person name="Xiao M."/>
            <person name="Li W.-J."/>
        </authorList>
    </citation>
    <scope>NUCLEOTIDE SEQUENCE [LARGE SCALE GENOMIC DNA]</scope>
    <source>
        <strain evidence="9">KCTC 52945</strain>
    </source>
</reference>
<evidence type="ECO:0000313" key="9">
    <source>
        <dbReference type="Proteomes" id="UP000248795"/>
    </source>
</evidence>
<evidence type="ECO:0000256" key="4">
    <source>
        <dbReference type="ARBA" id="ARBA00023471"/>
    </source>
</evidence>
<dbReference type="EC" id="4.1.1.111" evidence="4"/>
<dbReference type="AlphaFoldDB" id="A0A2W2BX99"/>
<accession>A0A2W2BX99</accession>
<evidence type="ECO:0000256" key="3">
    <source>
        <dbReference type="ARBA" id="ARBA00023457"/>
    </source>
</evidence>
<protein>
    <recommendedName>
        <fullName evidence="4">siroheme decarboxylase</fullName>
        <ecNumber evidence="4">4.1.1.111</ecNumber>
    </recommendedName>
</protein>
<dbReference type="EMBL" id="QKVK01000002">
    <property type="protein sequence ID" value="PZF78076.1"/>
    <property type="molecule type" value="Genomic_DNA"/>
</dbReference>
<organism evidence="8 9">
    <name type="scientific">Aestuariivirga litoralis</name>
    <dbReference type="NCBI Taxonomy" id="2650924"/>
    <lineage>
        <taxon>Bacteria</taxon>
        <taxon>Pseudomonadati</taxon>
        <taxon>Pseudomonadota</taxon>
        <taxon>Alphaproteobacteria</taxon>
        <taxon>Hyphomicrobiales</taxon>
        <taxon>Aestuariivirgaceae</taxon>
        <taxon>Aestuariivirga</taxon>
    </lineage>
</organism>
<feature type="domain" description="Siroheme decarboxylase AsnC-like ligand binding" evidence="6">
    <location>
        <begin position="68"/>
        <end position="140"/>
    </location>
</feature>
<feature type="domain" description="Siroheme decarboxylase NirL-like HTH" evidence="7">
    <location>
        <begin position="9"/>
        <end position="54"/>
    </location>
</feature>
<dbReference type="Gene3D" id="3.30.70.3460">
    <property type="match status" value="2"/>
</dbReference>
<evidence type="ECO:0000259" key="6">
    <source>
        <dbReference type="Pfam" id="PF17805"/>
    </source>
</evidence>
<keyword evidence="9" id="KW-1185">Reference proteome</keyword>
<evidence type="ECO:0000256" key="2">
    <source>
        <dbReference type="ARBA" id="ARBA00023444"/>
    </source>
</evidence>
<dbReference type="PANTHER" id="PTHR43413:SF1">
    <property type="entry name" value="SIROHEME DECARBOXYLASE NIRL SUBUNIT"/>
    <property type="match status" value="1"/>
</dbReference>
<dbReference type="InterPro" id="IPR036388">
    <property type="entry name" value="WH-like_DNA-bd_sf"/>
</dbReference>
<comment type="similarity">
    <text evidence="3">Belongs to the Ahb/Nir family.</text>
</comment>
<gene>
    <name evidence="8" type="ORF">DK847_06555</name>
</gene>
<proteinExistence type="inferred from homology"/>
<name>A0A2W2BX99_9HYPH</name>
<dbReference type="InterPro" id="IPR053953">
    <property type="entry name" value="NirdL-like_HTH"/>
</dbReference>
<comment type="caution">
    <text evidence="8">The sequence shown here is derived from an EMBL/GenBank/DDBJ whole genome shotgun (WGS) entry which is preliminary data.</text>
</comment>
<comment type="catalytic activity">
    <reaction evidence="5">
        <text>siroheme + 2 H(+) = 12,18-didecarboxysiroheme + 2 CO2</text>
        <dbReference type="Rhea" id="RHEA:19093"/>
        <dbReference type="ChEBI" id="CHEBI:15378"/>
        <dbReference type="ChEBI" id="CHEBI:16526"/>
        <dbReference type="ChEBI" id="CHEBI:60052"/>
        <dbReference type="ChEBI" id="CHEBI:140497"/>
        <dbReference type="EC" id="4.1.1.111"/>
    </reaction>
</comment>
<feature type="domain" description="Siroheme decarboxylase NirL-like HTH" evidence="7">
    <location>
        <begin position="172"/>
        <end position="217"/>
    </location>
</feature>
<dbReference type="Gene3D" id="1.10.10.10">
    <property type="entry name" value="Winged helix-like DNA-binding domain superfamily/Winged helix DNA-binding domain"/>
    <property type="match status" value="1"/>
</dbReference>
<feature type="domain" description="Siroheme decarboxylase AsnC-like ligand binding" evidence="6">
    <location>
        <begin position="229"/>
        <end position="316"/>
    </location>
</feature>
<sequence length="329" mass="36555">MPHRIDTIDHRLLDEFQRGLALAPRPYAAIGKVLNIDEGEVIKRLSSLTERGYISRVGATIRPNTAGASTLAAMSVPLQQVETVAALVGAEAGINHSYLREDDWNLWFVATAPTSDELQALLDRLSAVTGFHILNLRLLRPFNIDLGFSLSGRSTPMPNRVLPRLELIRDEDRPLLQLFSLGMPLATRPYAAMADSLGKSEEWVIERLGTLIAAGIITRLGIIVHHRAMGWTANAMVVWDMPEHRILEAGQVAASFPGVTLCYQRCTVPGLWPYSLYNMVHARTREEALAVVKELQRRPQFANVAHRVLFSTRCFKQTGALVHRKEAAA</sequence>
<dbReference type="InterPro" id="IPR050684">
    <property type="entry name" value="HTH-Siroheme_Decarb"/>
</dbReference>